<protein>
    <submittedName>
        <fullName evidence="1">Uncharacterized protein</fullName>
    </submittedName>
</protein>
<gene>
    <name evidence="1" type="ORF">Syun_006261</name>
</gene>
<dbReference type="Proteomes" id="UP001420932">
    <property type="component" value="Unassembled WGS sequence"/>
</dbReference>
<dbReference type="EMBL" id="JBBNAF010000003">
    <property type="protein sequence ID" value="KAK9159920.1"/>
    <property type="molecule type" value="Genomic_DNA"/>
</dbReference>
<proteinExistence type="predicted"/>
<dbReference type="AlphaFoldDB" id="A0AAP0KXA6"/>
<organism evidence="1 2">
    <name type="scientific">Stephania yunnanensis</name>
    <dbReference type="NCBI Taxonomy" id="152371"/>
    <lineage>
        <taxon>Eukaryota</taxon>
        <taxon>Viridiplantae</taxon>
        <taxon>Streptophyta</taxon>
        <taxon>Embryophyta</taxon>
        <taxon>Tracheophyta</taxon>
        <taxon>Spermatophyta</taxon>
        <taxon>Magnoliopsida</taxon>
        <taxon>Ranunculales</taxon>
        <taxon>Menispermaceae</taxon>
        <taxon>Menispermoideae</taxon>
        <taxon>Cissampelideae</taxon>
        <taxon>Stephania</taxon>
    </lineage>
</organism>
<accession>A0AAP0KXA6</accession>
<name>A0AAP0KXA6_9MAGN</name>
<comment type="caution">
    <text evidence="1">The sequence shown here is derived from an EMBL/GenBank/DDBJ whole genome shotgun (WGS) entry which is preliminary data.</text>
</comment>
<sequence>MYMFLSRFYNSGTIHNHIYQFLRTLHLILISLLISDSYIYCFTSRHFVVFGLLRSCFKIIFHIWERKSFFFLSEGKIKVNGFEIPLDNGGELLERFIKATENFTKPLNSLSTSDFLLASP</sequence>
<keyword evidence="2" id="KW-1185">Reference proteome</keyword>
<evidence type="ECO:0000313" key="2">
    <source>
        <dbReference type="Proteomes" id="UP001420932"/>
    </source>
</evidence>
<evidence type="ECO:0000313" key="1">
    <source>
        <dbReference type="EMBL" id="KAK9159920.1"/>
    </source>
</evidence>
<reference evidence="1 2" key="1">
    <citation type="submission" date="2024-01" db="EMBL/GenBank/DDBJ databases">
        <title>Genome assemblies of Stephania.</title>
        <authorList>
            <person name="Yang L."/>
        </authorList>
    </citation>
    <scope>NUCLEOTIDE SEQUENCE [LARGE SCALE GENOMIC DNA]</scope>
    <source>
        <strain evidence="1">YNDBR</strain>
        <tissue evidence="1">Leaf</tissue>
    </source>
</reference>